<evidence type="ECO:0000313" key="1">
    <source>
        <dbReference type="EMBL" id="KIL71419.1"/>
    </source>
</evidence>
<dbReference type="HOGENOM" id="CLU_2867169_0_0_1"/>
<protein>
    <submittedName>
        <fullName evidence="1">Uncharacterized protein</fullName>
    </submittedName>
</protein>
<gene>
    <name evidence="1" type="ORF">M378DRAFT_154986</name>
</gene>
<sequence>MNSLTPSPLAAGVVFNSKESEYGTADTPTYGGPMRPHCPSARSSISAQLLSVVRDLLIVTSPTR</sequence>
<dbReference type="EMBL" id="KN818222">
    <property type="protein sequence ID" value="KIL71419.1"/>
    <property type="molecule type" value="Genomic_DNA"/>
</dbReference>
<organism evidence="1 2">
    <name type="scientific">Amanita muscaria (strain Koide BX008)</name>
    <dbReference type="NCBI Taxonomy" id="946122"/>
    <lineage>
        <taxon>Eukaryota</taxon>
        <taxon>Fungi</taxon>
        <taxon>Dikarya</taxon>
        <taxon>Basidiomycota</taxon>
        <taxon>Agaricomycotina</taxon>
        <taxon>Agaricomycetes</taxon>
        <taxon>Agaricomycetidae</taxon>
        <taxon>Agaricales</taxon>
        <taxon>Pluteineae</taxon>
        <taxon>Amanitaceae</taxon>
        <taxon>Amanita</taxon>
    </lineage>
</organism>
<evidence type="ECO:0000313" key="2">
    <source>
        <dbReference type="Proteomes" id="UP000054549"/>
    </source>
</evidence>
<dbReference type="InParanoid" id="A0A0C2TVQ1"/>
<name>A0A0C2TVQ1_AMAMK</name>
<accession>A0A0C2TVQ1</accession>
<keyword evidence="2" id="KW-1185">Reference proteome</keyword>
<proteinExistence type="predicted"/>
<dbReference type="Proteomes" id="UP000054549">
    <property type="component" value="Unassembled WGS sequence"/>
</dbReference>
<dbReference type="AlphaFoldDB" id="A0A0C2TVQ1"/>
<reference evidence="1 2" key="1">
    <citation type="submission" date="2014-04" db="EMBL/GenBank/DDBJ databases">
        <title>Evolutionary Origins and Diversification of the Mycorrhizal Mutualists.</title>
        <authorList>
            <consortium name="DOE Joint Genome Institute"/>
            <consortium name="Mycorrhizal Genomics Consortium"/>
            <person name="Kohler A."/>
            <person name="Kuo A."/>
            <person name="Nagy L.G."/>
            <person name="Floudas D."/>
            <person name="Copeland A."/>
            <person name="Barry K.W."/>
            <person name="Cichocki N."/>
            <person name="Veneault-Fourrey C."/>
            <person name="LaButti K."/>
            <person name="Lindquist E.A."/>
            <person name="Lipzen A."/>
            <person name="Lundell T."/>
            <person name="Morin E."/>
            <person name="Murat C."/>
            <person name="Riley R."/>
            <person name="Ohm R."/>
            <person name="Sun H."/>
            <person name="Tunlid A."/>
            <person name="Henrissat B."/>
            <person name="Grigoriev I.V."/>
            <person name="Hibbett D.S."/>
            <person name="Martin F."/>
        </authorList>
    </citation>
    <scope>NUCLEOTIDE SEQUENCE [LARGE SCALE GENOMIC DNA]</scope>
    <source>
        <strain evidence="1 2">Koide BX008</strain>
    </source>
</reference>